<dbReference type="HOGENOM" id="CLU_2002727_0_0_11"/>
<geneLocation type="plasmid" evidence="1 2">
    <name>pSTRVI02</name>
</geneLocation>
<gene>
    <name evidence="1" type="ORF">Strvi_0009</name>
</gene>
<name>G2PHE0_STRV4</name>
<accession>G2PHE0</accession>
<dbReference type="RefSeq" id="WP_014043721.1">
    <property type="nucleotide sequence ID" value="NC_015952.1"/>
</dbReference>
<organism evidence="1 2">
    <name type="scientific">Streptomyces violaceusniger (strain Tu 4113)</name>
    <dbReference type="NCBI Taxonomy" id="653045"/>
    <lineage>
        <taxon>Bacteria</taxon>
        <taxon>Bacillati</taxon>
        <taxon>Actinomycetota</taxon>
        <taxon>Actinomycetes</taxon>
        <taxon>Kitasatosporales</taxon>
        <taxon>Streptomycetaceae</taxon>
        <taxon>Streptomyces</taxon>
        <taxon>Streptomyces violaceusniger group</taxon>
    </lineage>
</organism>
<evidence type="ECO:0000313" key="1">
    <source>
        <dbReference type="EMBL" id="AEM88786.1"/>
    </source>
</evidence>
<keyword evidence="2" id="KW-1185">Reference proteome</keyword>
<proteinExistence type="predicted"/>
<evidence type="ECO:0000313" key="2">
    <source>
        <dbReference type="Proteomes" id="UP000008703"/>
    </source>
</evidence>
<protein>
    <submittedName>
        <fullName evidence="1">Uncharacterized protein</fullName>
    </submittedName>
</protein>
<dbReference type="Proteomes" id="UP000008703">
    <property type="component" value="Plasmid pSTRVI02"/>
</dbReference>
<dbReference type="KEGG" id="svl:Strvi_0009"/>
<dbReference type="EMBL" id="CP002996">
    <property type="protein sequence ID" value="AEM88786.1"/>
    <property type="molecule type" value="Genomic_DNA"/>
</dbReference>
<keyword evidence="1" id="KW-0614">Plasmid</keyword>
<dbReference type="AlphaFoldDB" id="G2PHE0"/>
<sequence length="124" mass="13377">MTATVDPIEVHDYQAESLRHRANPPAGYHPAKAQEPSRVLTFDGSVLSGTRNGEGRSNWNSRGVVHIAVTGSGYAYGLAVAACNGGVELGEESDLSDLVLADKVDTPGRCQRPACRKLWTERER</sequence>
<reference evidence="1" key="1">
    <citation type="submission" date="2011-08" db="EMBL/GenBank/DDBJ databases">
        <title>Complete sequence of plasmid 2 of Streptomyces violaceusniger Tu 4113.</title>
        <authorList>
            <consortium name="US DOE Joint Genome Institute"/>
            <person name="Lucas S."/>
            <person name="Han J."/>
            <person name="Lapidus A."/>
            <person name="Cheng J.-F."/>
            <person name="Goodwin L."/>
            <person name="Pitluck S."/>
            <person name="Peters L."/>
            <person name="Ivanova N."/>
            <person name="Daligault H."/>
            <person name="Detter J.C."/>
            <person name="Han C."/>
            <person name="Tapia R."/>
            <person name="Land M."/>
            <person name="Hauser L."/>
            <person name="Kyrpides N."/>
            <person name="Ivanova N."/>
            <person name="Pagani I."/>
            <person name="Hagen A."/>
            <person name="Katz L."/>
            <person name="Fiedler H.-P."/>
            <person name="Keasling J."/>
            <person name="Fortman J."/>
            <person name="Woyke T."/>
        </authorList>
    </citation>
    <scope>NUCLEOTIDE SEQUENCE [LARGE SCALE GENOMIC DNA]</scope>
    <source>
        <strain evidence="1">Tu 4113</strain>
        <plasmid evidence="1">pSTRVI02</plasmid>
    </source>
</reference>